<dbReference type="AlphaFoldDB" id="F3L3N5"/>
<name>F3L3N5_9GAMM</name>
<keyword evidence="3" id="KW-1185">Reference proteome</keyword>
<protein>
    <submittedName>
        <fullName evidence="2">3-hydroxybutyryl-CoA dehydratase</fullName>
    </submittedName>
</protein>
<dbReference type="Proteomes" id="UP000005615">
    <property type="component" value="Unassembled WGS sequence"/>
</dbReference>
<gene>
    <name evidence="2" type="ORF">IMCC3088_2227</name>
</gene>
<dbReference type="EMBL" id="AEIG01000065">
    <property type="protein sequence ID" value="EGG29065.1"/>
    <property type="molecule type" value="Genomic_DNA"/>
</dbReference>
<dbReference type="RefSeq" id="WP_009576406.1">
    <property type="nucleotide sequence ID" value="NZ_AEIG01000065.1"/>
</dbReference>
<evidence type="ECO:0000256" key="1">
    <source>
        <dbReference type="ARBA" id="ARBA00005254"/>
    </source>
</evidence>
<dbReference type="CDD" id="cd06558">
    <property type="entry name" value="crotonase-like"/>
    <property type="match status" value="1"/>
</dbReference>
<dbReference type="Pfam" id="PF00378">
    <property type="entry name" value="ECH_1"/>
    <property type="match status" value="1"/>
</dbReference>
<dbReference type="STRING" id="2518989.IMCC3088_2227"/>
<dbReference type="eggNOG" id="COG1024">
    <property type="taxonomic scope" value="Bacteria"/>
</dbReference>
<dbReference type="Gene3D" id="3.90.226.10">
    <property type="entry name" value="2-enoyl-CoA Hydratase, Chain A, domain 1"/>
    <property type="match status" value="1"/>
</dbReference>
<comment type="similarity">
    <text evidence="1">Belongs to the enoyl-CoA hydratase/isomerase family.</text>
</comment>
<dbReference type="InterPro" id="IPR001753">
    <property type="entry name" value="Enoyl-CoA_hydra/iso"/>
</dbReference>
<dbReference type="SUPFAM" id="SSF52096">
    <property type="entry name" value="ClpP/crotonase"/>
    <property type="match status" value="1"/>
</dbReference>
<reference evidence="2 3" key="1">
    <citation type="journal article" date="2011" name="J. Bacteriol.">
        <title>Genome sequence of strain IMCC3088, a proteorhodopsin-containing marine bacterium belonging to the OM60/NOR5 clade.</title>
        <authorList>
            <person name="Jang Y."/>
            <person name="Oh H.M."/>
            <person name="Kang I."/>
            <person name="Lee K."/>
            <person name="Yang S.J."/>
            <person name="Cho J.C."/>
        </authorList>
    </citation>
    <scope>NUCLEOTIDE SEQUENCE [LARGE SCALE GENOMIC DNA]</scope>
    <source>
        <strain evidence="2 3">IMCC3088</strain>
    </source>
</reference>
<dbReference type="OrthoDB" id="9797151at2"/>
<sequence>MNAANIRYGVEKRIATLTLDRTEARNALTLDMMSDLADAARTISRDTEIYAVVIQGGGDHFSVGADLSQLNVGDVPQSLLEQRQTAELGGELIKAIADIRQPTICAIQGIATGGGACIAAACDFRIATSSARIGYGEVKLGMNLMWQAIPYAVELIGPARAKRMIMSGNLFLAEQLLAWGFLDEVCAPEDLDSTAQTWAEEYAALPPVAVQMIKRSINRYSNPLGDAIMHMDSDQWLLTTQSEDFGEAIDAFLSKRKPQFKGN</sequence>
<dbReference type="InterPro" id="IPR029045">
    <property type="entry name" value="ClpP/crotonase-like_dom_sf"/>
</dbReference>
<dbReference type="GO" id="GO:0003824">
    <property type="term" value="F:catalytic activity"/>
    <property type="evidence" value="ECO:0007669"/>
    <property type="project" value="UniProtKB-ARBA"/>
</dbReference>
<proteinExistence type="inferred from homology"/>
<comment type="caution">
    <text evidence="2">The sequence shown here is derived from an EMBL/GenBank/DDBJ whole genome shotgun (WGS) entry which is preliminary data.</text>
</comment>
<accession>F3L3N5</accession>
<dbReference type="PANTHER" id="PTHR11941">
    <property type="entry name" value="ENOYL-COA HYDRATASE-RELATED"/>
    <property type="match status" value="1"/>
</dbReference>
<dbReference type="PANTHER" id="PTHR11941:SF54">
    <property type="entry name" value="ENOYL-COA HYDRATASE, MITOCHONDRIAL"/>
    <property type="match status" value="1"/>
</dbReference>
<evidence type="ECO:0000313" key="2">
    <source>
        <dbReference type="EMBL" id="EGG29065.1"/>
    </source>
</evidence>
<evidence type="ECO:0000313" key="3">
    <source>
        <dbReference type="Proteomes" id="UP000005615"/>
    </source>
</evidence>
<dbReference type="GO" id="GO:0006635">
    <property type="term" value="P:fatty acid beta-oxidation"/>
    <property type="evidence" value="ECO:0007669"/>
    <property type="project" value="TreeGrafter"/>
</dbReference>
<organism evidence="2 3">
    <name type="scientific">Aequoribacter fuscus</name>
    <dbReference type="NCBI Taxonomy" id="2518989"/>
    <lineage>
        <taxon>Bacteria</taxon>
        <taxon>Pseudomonadati</taxon>
        <taxon>Pseudomonadota</taxon>
        <taxon>Gammaproteobacteria</taxon>
        <taxon>Cellvibrionales</taxon>
        <taxon>Halieaceae</taxon>
        <taxon>Aequoribacter</taxon>
    </lineage>
</organism>